<evidence type="ECO:0000313" key="2">
    <source>
        <dbReference type="EMBL" id="AUX09317.1"/>
    </source>
</evidence>
<dbReference type="OrthoDB" id="11397at2157"/>
<feature type="compositionally biased region" description="Basic and acidic residues" evidence="1">
    <location>
        <begin position="9"/>
        <end position="23"/>
    </location>
</feature>
<dbReference type="EMBL" id="CP025066">
    <property type="protein sequence ID" value="AUX09317.1"/>
    <property type="molecule type" value="Genomic_DNA"/>
</dbReference>
<keyword evidence="3" id="KW-1185">Reference proteome</keyword>
<dbReference type="RefSeq" id="WP_119821838.1">
    <property type="nucleotide sequence ID" value="NZ_CP025066.1"/>
</dbReference>
<reference evidence="3" key="1">
    <citation type="submission" date="2017-11" db="EMBL/GenBank/DDBJ databases">
        <title>Phenotypic and genomic properties of facultatively anaerobic sulfur-reducing natronoarchaea from hypersaline soda lakes.</title>
        <authorList>
            <person name="Sorokin D.Y."/>
            <person name="Kublanov I.V."/>
            <person name="Roman P."/>
            <person name="Sinninghe Damste J.S."/>
            <person name="Golyshin P.N."/>
            <person name="Rojo D."/>
            <person name="Ciordia S."/>
            <person name="Mena M.D.C."/>
            <person name="Ferrer M."/>
            <person name="Messina E."/>
            <person name="Smedile F."/>
            <person name="La Spada G."/>
            <person name="La Cono V."/>
            <person name="Yakimov M.M."/>
        </authorList>
    </citation>
    <scope>NUCLEOTIDE SEQUENCE [LARGE SCALE GENOMIC DNA]</scope>
    <source>
        <strain evidence="3">AArc-Sl</strain>
    </source>
</reference>
<name>A0A343TJP5_9EURY</name>
<evidence type="ECO:0000256" key="1">
    <source>
        <dbReference type="SAM" id="MobiDB-lite"/>
    </source>
</evidence>
<dbReference type="GeneID" id="37878044"/>
<dbReference type="AlphaFoldDB" id="A0A343TJP5"/>
<dbReference type="KEGG" id="hdf:AArcSl_1688"/>
<feature type="region of interest" description="Disordered" evidence="1">
    <location>
        <begin position="51"/>
        <end position="74"/>
    </location>
</feature>
<dbReference type="InterPro" id="IPR036869">
    <property type="entry name" value="J_dom_sf"/>
</dbReference>
<proteinExistence type="predicted"/>
<protein>
    <submittedName>
        <fullName evidence="2">Molecular chaperone DnaJ</fullName>
    </submittedName>
</protein>
<dbReference type="Proteomes" id="UP000263012">
    <property type="component" value="Chromosome"/>
</dbReference>
<organism evidence="2 3">
    <name type="scientific">Halalkaliarchaeum desulfuricum</name>
    <dbReference type="NCBI Taxonomy" id="2055893"/>
    <lineage>
        <taxon>Archaea</taxon>
        <taxon>Methanobacteriati</taxon>
        <taxon>Methanobacteriota</taxon>
        <taxon>Stenosarchaea group</taxon>
        <taxon>Halobacteria</taxon>
        <taxon>Halobacteriales</taxon>
        <taxon>Haloferacaceae</taxon>
        <taxon>Halalkaliarchaeum</taxon>
    </lineage>
</organism>
<dbReference type="Gene3D" id="1.10.287.110">
    <property type="entry name" value="DnaJ domain"/>
    <property type="match status" value="1"/>
</dbReference>
<dbReference type="SUPFAM" id="SSF46565">
    <property type="entry name" value="Chaperone J-domain"/>
    <property type="match status" value="1"/>
</dbReference>
<sequence>MTDVEWPADFERTPARDRSKNRSYEVSLAQAIDDLEAELDRLGVDDWRLETNMEHQSRNPKRPYANQPKPDDPSVVVRWRMDGEQYAVACDAYSRVRDNLRTIGLYIHEKRKMDSRPVTTGESEFANARLPPADDDAIVVADGSTAAPHEVLNVAPEAPADVVEAAARRLKAEAHPDAGGSRAEFQRIVAAEEAMLDD</sequence>
<feature type="region of interest" description="Disordered" evidence="1">
    <location>
        <begin position="1"/>
        <end position="24"/>
    </location>
</feature>
<gene>
    <name evidence="2" type="ORF">AArcSl_1688</name>
</gene>
<evidence type="ECO:0000313" key="3">
    <source>
        <dbReference type="Proteomes" id="UP000263012"/>
    </source>
</evidence>
<accession>A0A343TJP5</accession>